<dbReference type="PANTHER" id="PTHR47908:SF2">
    <property type="entry name" value="TETRATRICOPEPTIDE REPEAT (TPR)-LIKE SUPERFAMILY PROTEIN"/>
    <property type="match status" value="1"/>
</dbReference>
<dbReference type="PANTHER" id="PTHR47908">
    <property type="match status" value="1"/>
</dbReference>
<evidence type="ECO:0000313" key="4">
    <source>
        <dbReference type="Proteomes" id="UP000317171"/>
    </source>
</evidence>
<evidence type="ECO:0000256" key="1">
    <source>
        <dbReference type="PROSITE-ProRule" id="PRU00339"/>
    </source>
</evidence>
<dbReference type="Proteomes" id="UP000317171">
    <property type="component" value="Chromosome"/>
</dbReference>
<feature type="chain" id="PRO_5021811643" evidence="2">
    <location>
        <begin position="26"/>
        <end position="260"/>
    </location>
</feature>
<name>A0A517RKW2_9PLAN</name>
<dbReference type="InterPro" id="IPR011990">
    <property type="entry name" value="TPR-like_helical_dom_sf"/>
</dbReference>
<evidence type="ECO:0000256" key="2">
    <source>
        <dbReference type="SAM" id="SignalP"/>
    </source>
</evidence>
<keyword evidence="3" id="KW-0449">Lipoprotein</keyword>
<dbReference type="RefSeq" id="WP_232107235.1">
    <property type="nucleotide sequence ID" value="NZ_CP036269.1"/>
</dbReference>
<proteinExistence type="predicted"/>
<dbReference type="EMBL" id="CP036269">
    <property type="protein sequence ID" value="QDT44524.1"/>
    <property type="molecule type" value="Genomic_DNA"/>
</dbReference>
<accession>A0A517RKW2</accession>
<dbReference type="KEGG" id="gaz:Pan241w_46350"/>
<keyword evidence="1" id="KW-0802">TPR repeat</keyword>
<dbReference type="PROSITE" id="PS50005">
    <property type="entry name" value="TPR"/>
    <property type="match status" value="1"/>
</dbReference>
<gene>
    <name evidence="3" type="primary">nlpI_2</name>
    <name evidence="3" type="ORF">Pan241w_46350</name>
</gene>
<reference evidence="3 4" key="1">
    <citation type="submission" date="2019-02" db="EMBL/GenBank/DDBJ databases">
        <title>Deep-cultivation of Planctomycetes and their phenomic and genomic characterization uncovers novel biology.</title>
        <authorList>
            <person name="Wiegand S."/>
            <person name="Jogler M."/>
            <person name="Boedeker C."/>
            <person name="Pinto D."/>
            <person name="Vollmers J."/>
            <person name="Rivas-Marin E."/>
            <person name="Kohn T."/>
            <person name="Peeters S.H."/>
            <person name="Heuer A."/>
            <person name="Rast P."/>
            <person name="Oberbeckmann S."/>
            <person name="Bunk B."/>
            <person name="Jeske O."/>
            <person name="Meyerdierks A."/>
            <person name="Storesund J.E."/>
            <person name="Kallscheuer N."/>
            <person name="Luecker S."/>
            <person name="Lage O.M."/>
            <person name="Pohl T."/>
            <person name="Merkel B.J."/>
            <person name="Hornburger P."/>
            <person name="Mueller R.-W."/>
            <person name="Bruemmer F."/>
            <person name="Labrenz M."/>
            <person name="Spormann A.M."/>
            <person name="Op den Camp H."/>
            <person name="Overmann J."/>
            <person name="Amann R."/>
            <person name="Jetten M.S.M."/>
            <person name="Mascher T."/>
            <person name="Medema M.H."/>
            <person name="Devos D.P."/>
            <person name="Kaster A.-K."/>
            <person name="Ovreas L."/>
            <person name="Rohde M."/>
            <person name="Galperin M.Y."/>
            <person name="Jogler C."/>
        </authorList>
    </citation>
    <scope>NUCLEOTIDE SEQUENCE [LARGE SCALE GENOMIC DNA]</scope>
    <source>
        <strain evidence="3 4">Pan241w</strain>
    </source>
</reference>
<keyword evidence="4" id="KW-1185">Reference proteome</keyword>
<evidence type="ECO:0000313" key="3">
    <source>
        <dbReference type="EMBL" id="QDT44524.1"/>
    </source>
</evidence>
<dbReference type="Gene3D" id="1.25.40.10">
    <property type="entry name" value="Tetratricopeptide repeat domain"/>
    <property type="match status" value="1"/>
</dbReference>
<dbReference type="SUPFAM" id="SSF48452">
    <property type="entry name" value="TPR-like"/>
    <property type="match status" value="1"/>
</dbReference>
<keyword evidence="2" id="KW-0732">Signal</keyword>
<protein>
    <submittedName>
        <fullName evidence="3">Lipoprotein NlpI</fullName>
    </submittedName>
</protein>
<sequence length="260" mass="30354" precursor="true">MRRYIYRGLLCGVILMPYASGYARAAEETPKADAAKERAMMQLKLSQLIDELTAQIKQTPNESNLFSRRGDAFFFQGKFKAAVADYDKMVELKPSIKASHWRRGIACYYAKQYDEAAKQFEIYHSFDNVDRENGIWRFFSQYQAKGPKQAQQGLLKYEKDDREPFPDIYRLFEGKITPDQILKNIKTAEIDENEREKRHFYAYLYIGLNESLQGRKAAARKYLQKAVNNKWGPRAGFGPNYMWHTGRLELQLLTEPEVTK</sequence>
<feature type="repeat" description="TPR" evidence="1">
    <location>
        <begin position="63"/>
        <end position="96"/>
    </location>
</feature>
<dbReference type="AlphaFoldDB" id="A0A517RKW2"/>
<dbReference type="InterPro" id="IPR019734">
    <property type="entry name" value="TPR_rpt"/>
</dbReference>
<feature type="signal peptide" evidence="2">
    <location>
        <begin position="1"/>
        <end position="25"/>
    </location>
</feature>
<organism evidence="3 4">
    <name type="scientific">Gimesia alba</name>
    <dbReference type="NCBI Taxonomy" id="2527973"/>
    <lineage>
        <taxon>Bacteria</taxon>
        <taxon>Pseudomonadati</taxon>
        <taxon>Planctomycetota</taxon>
        <taxon>Planctomycetia</taxon>
        <taxon>Planctomycetales</taxon>
        <taxon>Planctomycetaceae</taxon>
        <taxon>Gimesia</taxon>
    </lineage>
</organism>